<keyword evidence="3" id="KW-0233">DNA recombination</keyword>
<accession>A0A0F0GQ78</accession>
<organism evidence="5 6">
    <name type="scientific">Lentzea aerocolonigenes</name>
    <name type="common">Lechevalieria aerocolonigenes</name>
    <name type="synonym">Saccharothrix aerocolonigenes</name>
    <dbReference type="NCBI Taxonomy" id="68170"/>
    <lineage>
        <taxon>Bacteria</taxon>
        <taxon>Bacillati</taxon>
        <taxon>Actinomycetota</taxon>
        <taxon>Actinomycetes</taxon>
        <taxon>Pseudonocardiales</taxon>
        <taxon>Pseudonocardiaceae</taxon>
        <taxon>Lentzea</taxon>
    </lineage>
</organism>
<keyword evidence="6" id="KW-1185">Reference proteome</keyword>
<dbReference type="PATRIC" id="fig|68170.10.peg.8503"/>
<dbReference type="PANTHER" id="PTHR30349">
    <property type="entry name" value="PHAGE INTEGRASE-RELATED"/>
    <property type="match status" value="1"/>
</dbReference>
<comment type="similarity">
    <text evidence="1">Belongs to the 'phage' integrase family.</text>
</comment>
<comment type="caution">
    <text evidence="5">The sequence shown here is derived from an EMBL/GenBank/DDBJ whole genome shotgun (WGS) entry which is preliminary data.</text>
</comment>
<dbReference type="InterPro" id="IPR013762">
    <property type="entry name" value="Integrase-like_cat_sf"/>
</dbReference>
<dbReference type="AlphaFoldDB" id="A0A0F0GQ78"/>
<evidence type="ECO:0000313" key="6">
    <source>
        <dbReference type="Proteomes" id="UP000033393"/>
    </source>
</evidence>
<dbReference type="GO" id="GO:0006310">
    <property type="term" value="P:DNA recombination"/>
    <property type="evidence" value="ECO:0007669"/>
    <property type="project" value="UniProtKB-KW"/>
</dbReference>
<evidence type="ECO:0000256" key="2">
    <source>
        <dbReference type="ARBA" id="ARBA00023125"/>
    </source>
</evidence>
<dbReference type="Pfam" id="PF00589">
    <property type="entry name" value="Phage_integrase"/>
    <property type="match status" value="1"/>
</dbReference>
<dbReference type="PANTHER" id="PTHR30349:SF41">
    <property type="entry name" value="INTEGRASE_RECOMBINASE PROTEIN MJ0367-RELATED"/>
    <property type="match status" value="1"/>
</dbReference>
<dbReference type="InterPro" id="IPR011010">
    <property type="entry name" value="DNA_brk_join_enz"/>
</dbReference>
<dbReference type="InterPro" id="IPR050090">
    <property type="entry name" value="Tyrosine_recombinase_XerCD"/>
</dbReference>
<evidence type="ECO:0000256" key="1">
    <source>
        <dbReference type="ARBA" id="ARBA00008857"/>
    </source>
</evidence>
<proteinExistence type="inferred from homology"/>
<evidence type="ECO:0000256" key="3">
    <source>
        <dbReference type="ARBA" id="ARBA00023172"/>
    </source>
</evidence>
<reference evidence="5 6" key="1">
    <citation type="submission" date="2015-02" db="EMBL/GenBank/DDBJ databases">
        <authorList>
            <person name="Ju K.-S."/>
            <person name="Doroghazi J.R."/>
            <person name="Metcalf W."/>
        </authorList>
    </citation>
    <scope>NUCLEOTIDE SEQUENCE [LARGE SCALE GENOMIC DNA]</scope>
    <source>
        <strain evidence="5 6">NRRL B-16140</strain>
    </source>
</reference>
<dbReference type="InterPro" id="IPR002104">
    <property type="entry name" value="Integrase_catalytic"/>
</dbReference>
<dbReference type="CDD" id="cd00397">
    <property type="entry name" value="DNA_BRE_C"/>
    <property type="match status" value="1"/>
</dbReference>
<gene>
    <name evidence="5" type="ORF">UK23_32640</name>
</gene>
<evidence type="ECO:0000259" key="4">
    <source>
        <dbReference type="PROSITE" id="PS51898"/>
    </source>
</evidence>
<sequence length="342" mass="37263">MQRPAAADLAAARAVLDRLGVTPTDLLNEQRTPSGHVPTFAEFVPVVANAVSDGTRRLYGIYWARVLTVWGTRTLDEPTATEIAALVESTKSQAIVRRNSRGGRSAGEHMVAALRCLYKFAAADEHIAIGRNPALLVPKPRRIPSTRRGLPNARVEEVAEVASTTGNDPALDALLVRLHLETACRTGAALALRPCDIDAEQCLILLQEKGGVFRWQPASPTLIAHLIDHGLVRGSVDPQGPLLRYRDGRPLTKRRYDGLWARVRREHAWAARQLVSTHWLRHTTLTFVERRFGLAVAQAYAGHSPANNSATTTTTYIRANETEVATALSALTGETHPLAIAA</sequence>
<dbReference type="PROSITE" id="PS51898">
    <property type="entry name" value="TYR_RECOMBINASE"/>
    <property type="match status" value="1"/>
</dbReference>
<dbReference type="EMBL" id="JYJG01000284">
    <property type="protein sequence ID" value="KJK43578.1"/>
    <property type="molecule type" value="Genomic_DNA"/>
</dbReference>
<protein>
    <submittedName>
        <fullName evidence="5">Integrase</fullName>
    </submittedName>
</protein>
<dbReference type="GO" id="GO:0015074">
    <property type="term" value="P:DNA integration"/>
    <property type="evidence" value="ECO:0007669"/>
    <property type="project" value="InterPro"/>
</dbReference>
<keyword evidence="2" id="KW-0238">DNA-binding</keyword>
<dbReference type="SUPFAM" id="SSF56349">
    <property type="entry name" value="DNA breaking-rejoining enzymes"/>
    <property type="match status" value="1"/>
</dbReference>
<name>A0A0F0GQ78_LENAE</name>
<evidence type="ECO:0000313" key="5">
    <source>
        <dbReference type="EMBL" id="KJK43578.1"/>
    </source>
</evidence>
<dbReference type="Gene3D" id="1.10.443.10">
    <property type="entry name" value="Intergrase catalytic core"/>
    <property type="match status" value="1"/>
</dbReference>
<feature type="domain" description="Tyr recombinase" evidence="4">
    <location>
        <begin position="148"/>
        <end position="329"/>
    </location>
</feature>
<dbReference type="GO" id="GO:0003677">
    <property type="term" value="F:DNA binding"/>
    <property type="evidence" value="ECO:0007669"/>
    <property type="project" value="UniProtKB-KW"/>
</dbReference>
<dbReference type="STRING" id="68170.GCA_000974445_06948"/>
<dbReference type="OrthoDB" id="864726at2"/>
<dbReference type="Proteomes" id="UP000033393">
    <property type="component" value="Unassembled WGS sequence"/>
</dbReference>